<dbReference type="eggNOG" id="ENOG502S5VZ">
    <property type="taxonomic scope" value="Eukaryota"/>
</dbReference>
<dbReference type="EMBL" id="AMGX01000005">
    <property type="protein sequence ID" value="EXJ72900.1"/>
    <property type="molecule type" value="Genomic_DNA"/>
</dbReference>
<dbReference type="InterPro" id="IPR046529">
    <property type="entry name" value="DUF6594"/>
</dbReference>
<accession>W9X6G4</accession>
<feature type="transmembrane region" description="Helical" evidence="1">
    <location>
        <begin position="242"/>
        <end position="260"/>
    </location>
</feature>
<feature type="transmembrane region" description="Helical" evidence="1">
    <location>
        <begin position="209"/>
        <end position="230"/>
    </location>
</feature>
<evidence type="ECO:0000313" key="4">
    <source>
        <dbReference type="Proteomes" id="UP000019471"/>
    </source>
</evidence>
<keyword evidence="1" id="KW-0812">Transmembrane</keyword>
<keyword evidence="4" id="KW-1185">Reference proteome</keyword>
<protein>
    <recommendedName>
        <fullName evidence="2">DUF6594 domain-containing protein</fullName>
    </recommendedName>
</protein>
<dbReference type="Proteomes" id="UP000019471">
    <property type="component" value="Unassembled WGS sequence"/>
</dbReference>
<dbReference type="GeneID" id="19188774"/>
<evidence type="ECO:0000256" key="1">
    <source>
        <dbReference type="SAM" id="Phobius"/>
    </source>
</evidence>
<feature type="transmembrane region" description="Helical" evidence="1">
    <location>
        <begin position="267"/>
        <end position="286"/>
    </location>
</feature>
<gene>
    <name evidence="3" type="ORF">A1O5_04048</name>
</gene>
<keyword evidence="1" id="KW-1133">Transmembrane helix</keyword>
<dbReference type="PANTHER" id="PTHR34502:SF4">
    <property type="entry name" value="DUF6594 DOMAIN-CONTAINING PROTEIN"/>
    <property type="match status" value="1"/>
</dbReference>
<keyword evidence="1" id="KW-0472">Membrane</keyword>
<dbReference type="AlphaFoldDB" id="W9X6G4"/>
<organism evidence="3 4">
    <name type="scientific">Cladophialophora psammophila CBS 110553</name>
    <dbReference type="NCBI Taxonomy" id="1182543"/>
    <lineage>
        <taxon>Eukaryota</taxon>
        <taxon>Fungi</taxon>
        <taxon>Dikarya</taxon>
        <taxon>Ascomycota</taxon>
        <taxon>Pezizomycotina</taxon>
        <taxon>Eurotiomycetes</taxon>
        <taxon>Chaetothyriomycetidae</taxon>
        <taxon>Chaetothyriales</taxon>
        <taxon>Herpotrichiellaceae</taxon>
        <taxon>Cladophialophora</taxon>
    </lineage>
</organism>
<dbReference type="OrthoDB" id="3533814at2759"/>
<dbReference type="RefSeq" id="XP_007742847.1">
    <property type="nucleotide sequence ID" value="XM_007744657.1"/>
</dbReference>
<feature type="domain" description="DUF6594" evidence="2">
    <location>
        <begin position="20"/>
        <end position="279"/>
    </location>
</feature>
<dbReference type="PANTHER" id="PTHR34502">
    <property type="entry name" value="DUF6594 DOMAIN-CONTAINING PROTEIN-RELATED"/>
    <property type="match status" value="1"/>
</dbReference>
<dbReference type="HOGENOM" id="CLU_051118_0_0_1"/>
<sequence length="294" mass="32663">MTEGGENGGFEAHAIGFASLTSVMVSCEDYSMMMYNRFDRLSTRNLLYLQSELAALQRQQDEFDREDFFDAQTDVRNIARSWEAFESAAKVQGSNAAKRMALAKNIRRKIKEYKEAVMVDADMLALRRPSKQTFRAFNQLFVNVDGGRFPTLGGSSSSLYNDRHDISALARPLEEDRLTSFLRKHCLLLFLERYPDRDSRLAYVSTKRIAVAVGIINVLLAAAFLFGAIYNLYYVDQEKIKLGLIAGYTTAFALCISLVTNAKRSEIFGACAAYAAVLVVFVSGSLGGNSGSGH</sequence>
<proteinExistence type="predicted"/>
<dbReference type="Pfam" id="PF20237">
    <property type="entry name" value="DUF6594"/>
    <property type="match status" value="1"/>
</dbReference>
<dbReference type="STRING" id="1182543.W9X6G4"/>
<evidence type="ECO:0000313" key="3">
    <source>
        <dbReference type="EMBL" id="EXJ72900.1"/>
    </source>
</evidence>
<evidence type="ECO:0000259" key="2">
    <source>
        <dbReference type="Pfam" id="PF20237"/>
    </source>
</evidence>
<name>W9X6G4_9EURO</name>
<reference evidence="3 4" key="1">
    <citation type="submission" date="2013-03" db="EMBL/GenBank/DDBJ databases">
        <title>The Genome Sequence of Cladophialophora psammophila CBS 110553.</title>
        <authorList>
            <consortium name="The Broad Institute Genomics Platform"/>
            <person name="Cuomo C."/>
            <person name="de Hoog S."/>
            <person name="Gorbushina A."/>
            <person name="Walker B."/>
            <person name="Young S.K."/>
            <person name="Zeng Q."/>
            <person name="Gargeya S."/>
            <person name="Fitzgerald M."/>
            <person name="Haas B."/>
            <person name="Abouelleil A."/>
            <person name="Allen A.W."/>
            <person name="Alvarado L."/>
            <person name="Arachchi H.M."/>
            <person name="Berlin A.M."/>
            <person name="Chapman S.B."/>
            <person name="Gainer-Dewar J."/>
            <person name="Goldberg J."/>
            <person name="Griggs A."/>
            <person name="Gujja S."/>
            <person name="Hansen M."/>
            <person name="Howarth C."/>
            <person name="Imamovic A."/>
            <person name="Ireland A."/>
            <person name="Larimer J."/>
            <person name="McCowan C."/>
            <person name="Murphy C."/>
            <person name="Pearson M."/>
            <person name="Poon T.W."/>
            <person name="Priest M."/>
            <person name="Roberts A."/>
            <person name="Saif S."/>
            <person name="Shea T."/>
            <person name="Sisk P."/>
            <person name="Sykes S."/>
            <person name="Wortman J."/>
            <person name="Nusbaum C."/>
            <person name="Birren B."/>
        </authorList>
    </citation>
    <scope>NUCLEOTIDE SEQUENCE [LARGE SCALE GENOMIC DNA]</scope>
    <source>
        <strain evidence="3 4">CBS 110553</strain>
    </source>
</reference>
<comment type="caution">
    <text evidence="3">The sequence shown here is derived from an EMBL/GenBank/DDBJ whole genome shotgun (WGS) entry which is preliminary data.</text>
</comment>